<protein>
    <submittedName>
        <fullName evidence="2">(raccoon dog) hypothetical protein</fullName>
    </submittedName>
</protein>
<dbReference type="GO" id="GO:0005634">
    <property type="term" value="C:nucleus"/>
    <property type="evidence" value="ECO:0007669"/>
    <property type="project" value="TreeGrafter"/>
</dbReference>
<dbReference type="SUPFAM" id="SSF51735">
    <property type="entry name" value="NAD(P)-binding Rossmann-fold domains"/>
    <property type="match status" value="1"/>
</dbReference>
<dbReference type="InterPro" id="IPR051638">
    <property type="entry name" value="CTBP_dehydrogenase"/>
</dbReference>
<dbReference type="SUPFAM" id="SSF52283">
    <property type="entry name" value="Formate/glycerate dehydrogenase catalytic domain-like"/>
    <property type="match status" value="1"/>
</dbReference>
<dbReference type="InterPro" id="IPR036291">
    <property type="entry name" value="NAD(P)-bd_dom_sf"/>
</dbReference>
<evidence type="ECO:0000313" key="3">
    <source>
        <dbReference type="Proteomes" id="UP000645828"/>
    </source>
</evidence>
<sequence>MGKHKIKRQQLDRICGLIHPQIKNTPLPPCPLVVLFSGTDRSMEMSILGDLATVAFCDALILQICSGYDHVDLKDVGQLRITTISHILHLYLQNTWLYQVLQEGTLVQGVEEIQVDTSQAARVHREMLGLIGLSAYFRSPTSRMEQSSPWVCRRSAPCALCESDCVSLSCNLSEHHHHLTKDFTGKHRRHVPCECSLKEGRTQGAALEGHESEPFSFARCPLKDALNLTCKPHIAWCSERLPPRSACREFFVTTAPWPGTDRLATPAEPRAPQTATYQTRQPGDPQPTGAHPSQAPSPNQLTKHGGSREHRKEQ</sequence>
<comment type="caution">
    <text evidence="2">The sequence shown here is derived from an EMBL/GenBank/DDBJ whole genome shotgun (WGS) entry which is preliminary data.</text>
</comment>
<dbReference type="EMBL" id="CAJHUB010000666">
    <property type="protein sequence ID" value="CAD7672540.1"/>
    <property type="molecule type" value="Genomic_DNA"/>
</dbReference>
<dbReference type="GO" id="GO:0140297">
    <property type="term" value="F:DNA-binding transcription factor binding"/>
    <property type="evidence" value="ECO:0007669"/>
    <property type="project" value="TreeGrafter"/>
</dbReference>
<proteinExistence type="predicted"/>
<evidence type="ECO:0000256" key="1">
    <source>
        <dbReference type="SAM" id="MobiDB-lite"/>
    </source>
</evidence>
<dbReference type="PANTHER" id="PTHR46029:SF3">
    <property type="entry name" value="C-TERMINAL-BINDING PROTEIN 2"/>
    <property type="match status" value="1"/>
</dbReference>
<dbReference type="GO" id="GO:0003713">
    <property type="term" value="F:transcription coactivator activity"/>
    <property type="evidence" value="ECO:0007669"/>
    <property type="project" value="TreeGrafter"/>
</dbReference>
<dbReference type="AlphaFoldDB" id="A0A811Y4J8"/>
<dbReference type="PANTHER" id="PTHR46029">
    <property type="entry name" value="C-TERMINAL-BINDING PROTEIN"/>
    <property type="match status" value="1"/>
</dbReference>
<dbReference type="Gene3D" id="3.40.50.720">
    <property type="entry name" value="NAD(P)-binding Rossmann-like Domain"/>
    <property type="match status" value="1"/>
</dbReference>
<accession>A0A811Y4J8</accession>
<dbReference type="GO" id="GO:0003714">
    <property type="term" value="F:transcription corepressor activity"/>
    <property type="evidence" value="ECO:0007669"/>
    <property type="project" value="TreeGrafter"/>
</dbReference>
<dbReference type="GO" id="GO:0006357">
    <property type="term" value="P:regulation of transcription by RNA polymerase II"/>
    <property type="evidence" value="ECO:0007669"/>
    <property type="project" value="TreeGrafter"/>
</dbReference>
<gene>
    <name evidence="2" type="ORF">NYPRO_LOCUS5335</name>
</gene>
<evidence type="ECO:0000313" key="2">
    <source>
        <dbReference type="EMBL" id="CAD7672540.1"/>
    </source>
</evidence>
<reference evidence="2" key="1">
    <citation type="submission" date="2020-12" db="EMBL/GenBank/DDBJ databases">
        <authorList>
            <consortium name="Molecular Ecology Group"/>
        </authorList>
    </citation>
    <scope>NUCLEOTIDE SEQUENCE</scope>
    <source>
        <strain evidence="2">TBG_1078</strain>
    </source>
</reference>
<dbReference type="Proteomes" id="UP000645828">
    <property type="component" value="Unassembled WGS sequence"/>
</dbReference>
<organism evidence="2 3">
    <name type="scientific">Nyctereutes procyonoides</name>
    <name type="common">Raccoon dog</name>
    <name type="synonym">Canis procyonoides</name>
    <dbReference type="NCBI Taxonomy" id="34880"/>
    <lineage>
        <taxon>Eukaryota</taxon>
        <taxon>Metazoa</taxon>
        <taxon>Chordata</taxon>
        <taxon>Craniata</taxon>
        <taxon>Vertebrata</taxon>
        <taxon>Euteleostomi</taxon>
        <taxon>Mammalia</taxon>
        <taxon>Eutheria</taxon>
        <taxon>Laurasiatheria</taxon>
        <taxon>Carnivora</taxon>
        <taxon>Caniformia</taxon>
        <taxon>Canidae</taxon>
        <taxon>Nyctereutes</taxon>
    </lineage>
</organism>
<dbReference type="GO" id="GO:0001221">
    <property type="term" value="F:transcription coregulator binding"/>
    <property type="evidence" value="ECO:0007669"/>
    <property type="project" value="TreeGrafter"/>
</dbReference>
<keyword evidence="3" id="KW-1185">Reference proteome</keyword>
<feature type="region of interest" description="Disordered" evidence="1">
    <location>
        <begin position="258"/>
        <end position="314"/>
    </location>
</feature>
<name>A0A811Y4J8_NYCPR</name>